<comment type="similarity">
    <text evidence="2">Belongs to the SusD family.</text>
</comment>
<protein>
    <submittedName>
        <fullName evidence="8">RagB/SusD family nutrient uptake outer membrane protein</fullName>
    </submittedName>
</protein>
<sequence>MKITANKYIKKAAQLLLGASLVGAVISCENDFLDEKPLDFLNSDVVLTNPEGFESAITGLYESVRHLYFREDGSKMQAMYYGTDVATTGDRSLADFKDYGTWLTPTLYAVDHYWNWGYRNLMPRANTIIQYATEADFWESEEQRNAVIAEARFFRAYAYNFLANLYGDLPLVDQLYRAPKTDFQRSPKAEVYDFAREDLEFAAQWLPDEASVDGRVTKAAAFHLLAEVYISLGDYNAAIDAATNVIEDGNYDLMRERFGSWVDQPGDVISDLHAQDNQNRSTGNLETIWNLQFEPRSTPGGTVENSRWKGVTWLRAWGPKWWEITDPNGEPGMELSVDSLGRGVAWVRPTNYYSYEIWEDEGDVRNSSFNIRRTYFYNNPESEYFGQEVQLDPNRLDSMVQFYPMLTKIEGTAEYLEGANYGRSFKDVYLMRLAETYLLRAEAYFLNGNADLAAEDINEVRLRASATAITAGDVDLDFILDERARELIIEENRRLTLNRMGKLVERTKKYNPQSGPTIQDYHELFPIPQTTIDANIDADMSQNPGYL</sequence>
<evidence type="ECO:0000313" key="9">
    <source>
        <dbReference type="Proteomes" id="UP000248688"/>
    </source>
</evidence>
<dbReference type="SUPFAM" id="SSF48452">
    <property type="entry name" value="TPR-like"/>
    <property type="match status" value="1"/>
</dbReference>
<evidence type="ECO:0000256" key="2">
    <source>
        <dbReference type="ARBA" id="ARBA00006275"/>
    </source>
</evidence>
<feature type="domain" description="SusD-like N-terminal" evidence="7">
    <location>
        <begin position="31"/>
        <end position="229"/>
    </location>
</feature>
<reference evidence="8 9" key="1">
    <citation type="submission" date="2018-06" db="EMBL/GenBank/DDBJ databases">
        <title>Echinicola strongylocentroti sp. nov., isolated from a sea urchin Strongylocentrotus intermedius.</title>
        <authorList>
            <person name="Bae S.S."/>
        </authorList>
    </citation>
    <scope>NUCLEOTIDE SEQUENCE [LARGE SCALE GENOMIC DNA]</scope>
    <source>
        <strain evidence="8 9">MEBiC08714</strain>
    </source>
</reference>
<organism evidence="8 9">
    <name type="scientific">Echinicola strongylocentroti</name>
    <dbReference type="NCBI Taxonomy" id="1795355"/>
    <lineage>
        <taxon>Bacteria</taxon>
        <taxon>Pseudomonadati</taxon>
        <taxon>Bacteroidota</taxon>
        <taxon>Cytophagia</taxon>
        <taxon>Cytophagales</taxon>
        <taxon>Cyclobacteriaceae</taxon>
        <taxon>Echinicola</taxon>
    </lineage>
</organism>
<dbReference type="RefSeq" id="WP_112784576.1">
    <property type="nucleotide sequence ID" value="NZ_CP030041.1"/>
</dbReference>
<dbReference type="AlphaFoldDB" id="A0A2Z4IKG8"/>
<name>A0A2Z4IKG8_9BACT</name>
<dbReference type="Pfam" id="PF14322">
    <property type="entry name" value="SusD-like_3"/>
    <property type="match status" value="1"/>
</dbReference>
<dbReference type="Pfam" id="PF07980">
    <property type="entry name" value="SusD_RagB"/>
    <property type="match status" value="1"/>
</dbReference>
<evidence type="ECO:0000256" key="1">
    <source>
        <dbReference type="ARBA" id="ARBA00004442"/>
    </source>
</evidence>
<evidence type="ECO:0000256" key="3">
    <source>
        <dbReference type="ARBA" id="ARBA00022729"/>
    </source>
</evidence>
<evidence type="ECO:0000259" key="7">
    <source>
        <dbReference type="Pfam" id="PF14322"/>
    </source>
</evidence>
<dbReference type="InterPro" id="IPR033985">
    <property type="entry name" value="SusD-like_N"/>
</dbReference>
<dbReference type="Gene3D" id="1.25.40.390">
    <property type="match status" value="1"/>
</dbReference>
<dbReference type="OrthoDB" id="906516at2"/>
<dbReference type="InterPro" id="IPR011990">
    <property type="entry name" value="TPR-like_helical_dom_sf"/>
</dbReference>
<dbReference type="InterPro" id="IPR012944">
    <property type="entry name" value="SusD_RagB_dom"/>
</dbReference>
<accession>A0A2Z4IKG8</accession>
<dbReference type="GO" id="GO:0009279">
    <property type="term" value="C:cell outer membrane"/>
    <property type="evidence" value="ECO:0007669"/>
    <property type="project" value="UniProtKB-SubCell"/>
</dbReference>
<evidence type="ECO:0000256" key="4">
    <source>
        <dbReference type="ARBA" id="ARBA00023136"/>
    </source>
</evidence>
<evidence type="ECO:0000259" key="6">
    <source>
        <dbReference type="Pfam" id="PF07980"/>
    </source>
</evidence>
<keyword evidence="3" id="KW-0732">Signal</keyword>
<keyword evidence="9" id="KW-1185">Reference proteome</keyword>
<dbReference type="PROSITE" id="PS51257">
    <property type="entry name" value="PROKAR_LIPOPROTEIN"/>
    <property type="match status" value="1"/>
</dbReference>
<evidence type="ECO:0000313" key="8">
    <source>
        <dbReference type="EMBL" id="AWW31199.1"/>
    </source>
</evidence>
<comment type="subcellular location">
    <subcellularLocation>
        <location evidence="1">Cell outer membrane</location>
    </subcellularLocation>
</comment>
<evidence type="ECO:0000256" key="5">
    <source>
        <dbReference type="ARBA" id="ARBA00023237"/>
    </source>
</evidence>
<dbReference type="Proteomes" id="UP000248688">
    <property type="component" value="Chromosome"/>
</dbReference>
<keyword evidence="5" id="KW-0998">Cell outer membrane</keyword>
<keyword evidence="4" id="KW-0472">Membrane</keyword>
<gene>
    <name evidence="8" type="ORF">DN752_14290</name>
</gene>
<proteinExistence type="inferred from homology"/>
<feature type="domain" description="RagB/SusD" evidence="6">
    <location>
        <begin position="376"/>
        <end position="546"/>
    </location>
</feature>
<dbReference type="EMBL" id="CP030041">
    <property type="protein sequence ID" value="AWW31199.1"/>
    <property type="molecule type" value="Genomic_DNA"/>
</dbReference>
<dbReference type="KEGG" id="est:DN752_14290"/>